<organism evidence="1 2">
    <name type="scientific">Neoarthrinium moseri</name>
    <dbReference type="NCBI Taxonomy" id="1658444"/>
    <lineage>
        <taxon>Eukaryota</taxon>
        <taxon>Fungi</taxon>
        <taxon>Dikarya</taxon>
        <taxon>Ascomycota</taxon>
        <taxon>Pezizomycotina</taxon>
        <taxon>Sordariomycetes</taxon>
        <taxon>Xylariomycetidae</taxon>
        <taxon>Amphisphaeriales</taxon>
        <taxon>Apiosporaceae</taxon>
        <taxon>Neoarthrinium</taxon>
    </lineage>
</organism>
<dbReference type="SUPFAM" id="SSF81901">
    <property type="entry name" value="HCP-like"/>
    <property type="match status" value="1"/>
</dbReference>
<dbReference type="InterPro" id="IPR011990">
    <property type="entry name" value="TPR-like_helical_dom_sf"/>
</dbReference>
<comment type="caution">
    <text evidence="1">The sequence shown here is derived from an EMBL/GenBank/DDBJ whole genome shotgun (WGS) entry which is preliminary data.</text>
</comment>
<proteinExistence type="predicted"/>
<protein>
    <submittedName>
        <fullName evidence="1">Uncharacterized protein</fullName>
    </submittedName>
</protein>
<keyword evidence="2" id="KW-1185">Reference proteome</keyword>
<accession>A0A9P9WKE5</accession>
<dbReference type="Proteomes" id="UP000829685">
    <property type="component" value="Unassembled WGS sequence"/>
</dbReference>
<dbReference type="Gene3D" id="1.25.40.10">
    <property type="entry name" value="Tetratricopeptide repeat domain"/>
    <property type="match status" value="1"/>
</dbReference>
<evidence type="ECO:0000313" key="2">
    <source>
        <dbReference type="Proteomes" id="UP000829685"/>
    </source>
</evidence>
<reference evidence="1" key="1">
    <citation type="submission" date="2021-03" db="EMBL/GenBank/DDBJ databases">
        <title>Revisited historic fungal species revealed as producer of novel bioactive compounds through whole genome sequencing and comparative genomics.</title>
        <authorList>
            <person name="Vignolle G.A."/>
            <person name="Hochenegger N."/>
            <person name="Mach R.L."/>
            <person name="Mach-Aigner A.R."/>
            <person name="Javad Rahimi M."/>
            <person name="Salim K.A."/>
            <person name="Chan C.M."/>
            <person name="Lim L.B.L."/>
            <person name="Cai F."/>
            <person name="Druzhinina I.S."/>
            <person name="U'Ren J.M."/>
            <person name="Derntl C."/>
        </authorList>
    </citation>
    <scope>NUCLEOTIDE SEQUENCE</scope>
    <source>
        <strain evidence="1">TUCIM 5799</strain>
    </source>
</reference>
<gene>
    <name evidence="1" type="ORF">JX265_007014</name>
</gene>
<evidence type="ECO:0000313" key="1">
    <source>
        <dbReference type="EMBL" id="KAI1868191.1"/>
    </source>
</evidence>
<dbReference type="EMBL" id="JAFIMR010000017">
    <property type="protein sequence ID" value="KAI1868191.1"/>
    <property type="molecule type" value="Genomic_DNA"/>
</dbReference>
<dbReference type="AlphaFoldDB" id="A0A9P9WKE5"/>
<name>A0A9P9WKE5_9PEZI</name>
<sequence length="344" mass="38133">MFSARRTVRPARSLCRWEPVQNGIRLTDLANRTSRAPFSTSHRCGVPLPVRKAPPSFAKARFSRMEVPQLAFFEDAAKPSLASGLDPQECFRSAHAYVDLAVADNPGWRDSLRDPPHSLSYATLHYIAVMIMNGPPGPAFNIATHIYHTLTMANYAPSILTVVRLALMRKMLGQPQFSQAQDKFTLMARRKDDPNACTLQGLILSAKTTPETDREALQWFRTAASLAGEEPGAWEWQASCALEMGKIYLRLKQNDRAKAIWRYCAQDLDIAEGCWLYSTLLEPSDPEKYIMVRKAAVSGIPQAAQEMAILDDPSVEGSEGGGSSSWDIKASNVFKKEWQAIAGA</sequence>